<proteinExistence type="predicted"/>
<organism evidence="1 2">
    <name type="scientific">Hymenobacter ginkgonis</name>
    <dbReference type="NCBI Taxonomy" id="2682976"/>
    <lineage>
        <taxon>Bacteria</taxon>
        <taxon>Pseudomonadati</taxon>
        <taxon>Bacteroidota</taxon>
        <taxon>Cytophagia</taxon>
        <taxon>Cytophagales</taxon>
        <taxon>Hymenobacteraceae</taxon>
        <taxon>Hymenobacter</taxon>
    </lineage>
</organism>
<protein>
    <submittedName>
        <fullName evidence="1">Uncharacterized protein</fullName>
    </submittedName>
</protein>
<dbReference type="EMBL" id="WQKZ01000003">
    <property type="protein sequence ID" value="MVN77750.1"/>
    <property type="molecule type" value="Genomic_DNA"/>
</dbReference>
<evidence type="ECO:0000313" key="1">
    <source>
        <dbReference type="EMBL" id="MVN77750.1"/>
    </source>
</evidence>
<name>A0A7K1TH54_9BACT</name>
<dbReference type="AlphaFoldDB" id="A0A7K1TH54"/>
<sequence length="178" mass="20382">MRNATYEGLFYRLAQAHNLIRHKDDSPRFARIIVSVDPIQKQVDLMEMQETLLGRELQPGAGEQVLVLESLQTAYEDNKGDNYQHRRRGAFFVLEQVAHKDQAWQVLDRTEITGEELLGAVLHEYQDQPKVRWQVGSFQADAIGPVGSDGTWYGTRFDFEFFTPATGALRYKPAAFSF</sequence>
<keyword evidence="2" id="KW-1185">Reference proteome</keyword>
<accession>A0A7K1TH54</accession>
<dbReference type="RefSeq" id="WP_157567069.1">
    <property type="nucleotide sequence ID" value="NZ_WQKZ01000003.1"/>
</dbReference>
<dbReference type="Proteomes" id="UP000441336">
    <property type="component" value="Unassembled WGS sequence"/>
</dbReference>
<evidence type="ECO:0000313" key="2">
    <source>
        <dbReference type="Proteomes" id="UP000441336"/>
    </source>
</evidence>
<gene>
    <name evidence="1" type="ORF">GO988_15560</name>
</gene>
<reference evidence="1 2" key="1">
    <citation type="submission" date="2019-12" db="EMBL/GenBank/DDBJ databases">
        <title>Hymenobacter sp. HMF4947 Genome sequencing and assembly.</title>
        <authorList>
            <person name="Kang H."/>
            <person name="Cha I."/>
            <person name="Kim H."/>
            <person name="Joh K."/>
        </authorList>
    </citation>
    <scope>NUCLEOTIDE SEQUENCE [LARGE SCALE GENOMIC DNA]</scope>
    <source>
        <strain evidence="1 2">HMF4947</strain>
    </source>
</reference>
<comment type="caution">
    <text evidence="1">The sequence shown here is derived from an EMBL/GenBank/DDBJ whole genome shotgun (WGS) entry which is preliminary data.</text>
</comment>